<comment type="caution">
    <text evidence="3">The sequence shown here is derived from an EMBL/GenBank/DDBJ whole genome shotgun (WGS) entry which is preliminary data.</text>
</comment>
<accession>A0A2C6L4P2</accession>
<organism evidence="3 4">
    <name type="scientific">Desulforamulus profundi</name>
    <dbReference type="NCBI Taxonomy" id="1383067"/>
    <lineage>
        <taxon>Bacteria</taxon>
        <taxon>Bacillati</taxon>
        <taxon>Bacillota</taxon>
        <taxon>Clostridia</taxon>
        <taxon>Eubacteriales</taxon>
        <taxon>Peptococcaceae</taxon>
        <taxon>Desulforamulus</taxon>
    </lineage>
</organism>
<evidence type="ECO:0000256" key="1">
    <source>
        <dbReference type="SAM" id="MobiDB-lite"/>
    </source>
</evidence>
<protein>
    <submittedName>
        <fullName evidence="3">Uncharacterized protein</fullName>
    </submittedName>
</protein>
<feature type="compositionally biased region" description="Basic and acidic residues" evidence="1">
    <location>
        <begin position="122"/>
        <end position="145"/>
    </location>
</feature>
<evidence type="ECO:0000256" key="2">
    <source>
        <dbReference type="SAM" id="SignalP"/>
    </source>
</evidence>
<feature type="region of interest" description="Disordered" evidence="1">
    <location>
        <begin position="105"/>
        <end position="146"/>
    </location>
</feature>
<feature type="region of interest" description="Disordered" evidence="1">
    <location>
        <begin position="50"/>
        <end position="74"/>
    </location>
</feature>
<keyword evidence="2" id="KW-0732">Signal</keyword>
<keyword evidence="4" id="KW-1185">Reference proteome</keyword>
<dbReference type="Proteomes" id="UP000222564">
    <property type="component" value="Unassembled WGS sequence"/>
</dbReference>
<sequence length="177" mass="20539">MYSKKSVLVLAVCLMFLSIHFPAAAAKAGDIMSPNPFNQRFWPPKWKEFHDEDEKEKKEEKTTEIQSEPGDFPDVVKEIKDFREFVKSDEFRALQKQIRESDVGKYLQNTTKTIPQVQNNPETKKETLPPIPEKPEEKPRSRNQQEDYLSSHPFNHKVSVGSVKLFFAALSIAFFFC</sequence>
<dbReference type="EMBL" id="AWQQ01000002">
    <property type="protein sequence ID" value="PHJ39981.1"/>
    <property type="molecule type" value="Genomic_DNA"/>
</dbReference>
<reference evidence="3 4" key="1">
    <citation type="submission" date="2013-09" db="EMBL/GenBank/DDBJ databases">
        <title>Biodegradation of hydrocarbons in the deep terrestrial subsurface : characterization of a microbial consortium composed of two Desulfotomaculum species originating from a deep geological formation.</title>
        <authorList>
            <person name="Aullo T."/>
            <person name="Berlendis S."/>
            <person name="Lascourreges J.-F."/>
            <person name="Dessort D."/>
            <person name="Saint-Laurent S."/>
            <person name="Schraauwers B."/>
            <person name="Mas J."/>
            <person name="Magot M."/>
            <person name="Ranchou-Peyruse A."/>
        </authorList>
    </citation>
    <scope>NUCLEOTIDE SEQUENCE [LARGE SCALE GENOMIC DNA]</scope>
    <source>
        <strain evidence="3 4">Bs107</strain>
    </source>
</reference>
<proteinExistence type="predicted"/>
<evidence type="ECO:0000313" key="3">
    <source>
        <dbReference type="EMBL" id="PHJ39981.1"/>
    </source>
</evidence>
<evidence type="ECO:0000313" key="4">
    <source>
        <dbReference type="Proteomes" id="UP000222564"/>
    </source>
</evidence>
<dbReference type="AlphaFoldDB" id="A0A2C6L4P2"/>
<feature type="compositionally biased region" description="Basic and acidic residues" evidence="1">
    <location>
        <begin position="50"/>
        <end position="63"/>
    </location>
</feature>
<name>A0A2C6L4P2_9FIRM</name>
<gene>
    <name evidence="3" type="ORF">P378_00225</name>
</gene>
<dbReference type="RefSeq" id="WP_099081849.1">
    <property type="nucleotide sequence ID" value="NZ_AWQQ01000002.1"/>
</dbReference>
<feature type="chain" id="PRO_5012564447" evidence="2">
    <location>
        <begin position="26"/>
        <end position="177"/>
    </location>
</feature>
<feature type="signal peptide" evidence="2">
    <location>
        <begin position="1"/>
        <end position="25"/>
    </location>
</feature>
<feature type="compositionally biased region" description="Polar residues" evidence="1">
    <location>
        <begin position="107"/>
        <end position="120"/>
    </location>
</feature>